<evidence type="ECO:0000313" key="5">
    <source>
        <dbReference type="Proteomes" id="UP000000304"/>
    </source>
</evidence>
<feature type="compositionally biased region" description="Polar residues" evidence="2">
    <location>
        <begin position="391"/>
        <end position="400"/>
    </location>
</feature>
<dbReference type="OrthoDB" id="69269at2759"/>
<dbReference type="InterPro" id="IPR058055">
    <property type="entry name" value="PA-PLA1"/>
</dbReference>
<evidence type="ECO:0000256" key="1">
    <source>
        <dbReference type="ARBA" id="ARBA00038464"/>
    </source>
</evidence>
<dbReference type="GO" id="GO:0046872">
    <property type="term" value="F:metal ion binding"/>
    <property type="evidence" value="ECO:0007669"/>
    <property type="project" value="InterPro"/>
</dbReference>
<dbReference type="AlphaFoldDB" id="B4Q6A1"/>
<sequence>MASASSEKGQVATPPVAIPYSPVVAHWFYKRSVGTKFIWTPFNHYDSALLETSLNLVDDFRVIAQQLVQSHYKNSTDMGLVGRVEVLPISWHGHLHSEELGIDEKLKSITLESIPRLRNFTNDTLLDVLFYTSPKYCQKIMNTVADALNDVYLKYRMRHPEFNGGVSLAGHSLGSLILFDLLCHQEPLKESEEENKVSKTLTINKTIFKAFYILRRIPDQLPQKQLRSKGTASNQAIFCRNKSAMRWVRRARGQPVITYTQLIFHPKKFFALGSPIGMFVTIRGIDKLGLDFHLPTCPGFYNIFHPFDPVAYRIEALVNPDMNGIRPVLIPHHKGRKRMHLELKETMTRVGADIKQRFMDTFKTTLDSVNFLTTVTKVKKEAEESLEKETSQTSSQAFQKQNEDLDESSIASSSCKLRNRTDSNSTTASDPEFIELDFPLGKLNDSKRVDYVLQEAPLEFINEYIFALSSHVCYWGSEDTILFVMKEIYASLGISTDSQVPQSSMTIERPVSHESSHSLLPM</sequence>
<accession>B4Q6A1</accession>
<name>B4Q6A1_DROSI</name>
<dbReference type="Proteomes" id="UP000000304">
    <property type="component" value="Chromosome 2L"/>
</dbReference>
<dbReference type="EMBL" id="CM000361">
    <property type="protein sequence ID" value="EDX04177.1"/>
    <property type="molecule type" value="Genomic_DNA"/>
</dbReference>
<dbReference type="OMA" id="MYYTSSI"/>
<evidence type="ECO:0000259" key="3">
    <source>
        <dbReference type="PROSITE" id="PS51043"/>
    </source>
</evidence>
<dbReference type="PANTHER" id="PTHR23509:SF10">
    <property type="entry name" value="LD21067P"/>
    <property type="match status" value="1"/>
</dbReference>
<dbReference type="STRING" id="7240.B4Q6A1"/>
<dbReference type="Pfam" id="PF02862">
    <property type="entry name" value="DDHD"/>
    <property type="match status" value="1"/>
</dbReference>
<dbReference type="GO" id="GO:0004620">
    <property type="term" value="F:phospholipase activity"/>
    <property type="evidence" value="ECO:0007669"/>
    <property type="project" value="TreeGrafter"/>
</dbReference>
<dbReference type="SMART" id="SM01127">
    <property type="entry name" value="DDHD"/>
    <property type="match status" value="1"/>
</dbReference>
<dbReference type="PANTHER" id="PTHR23509">
    <property type="entry name" value="PA-PL1 PHOSPHOLIPASE FAMILY"/>
    <property type="match status" value="1"/>
</dbReference>
<dbReference type="PROSITE" id="PS51043">
    <property type="entry name" value="DDHD"/>
    <property type="match status" value="1"/>
</dbReference>
<dbReference type="PhylomeDB" id="B4Q6A1"/>
<feature type="region of interest" description="Disordered" evidence="2">
    <location>
        <begin position="384"/>
        <end position="428"/>
    </location>
</feature>
<reference evidence="4 5" key="1">
    <citation type="journal article" date="2007" name="Nature">
        <title>Evolution of genes and genomes on the Drosophila phylogeny.</title>
        <authorList>
            <consortium name="Drosophila 12 Genomes Consortium"/>
            <person name="Clark A.G."/>
            <person name="Eisen M.B."/>
            <person name="Smith D.R."/>
            <person name="Bergman C.M."/>
            <person name="Oliver B."/>
            <person name="Markow T.A."/>
            <person name="Kaufman T.C."/>
            <person name="Kellis M."/>
            <person name="Gelbart W."/>
            <person name="Iyer V.N."/>
            <person name="Pollard D.A."/>
            <person name="Sackton T.B."/>
            <person name="Larracuente A.M."/>
            <person name="Singh N.D."/>
            <person name="Abad J.P."/>
            <person name="Abt D.N."/>
            <person name="Adryan B."/>
            <person name="Aguade M."/>
            <person name="Akashi H."/>
            <person name="Anderson W.W."/>
            <person name="Aquadro C.F."/>
            <person name="Ardell D.H."/>
            <person name="Arguello R."/>
            <person name="Artieri C.G."/>
            <person name="Barbash D.A."/>
            <person name="Barker D."/>
            <person name="Barsanti P."/>
            <person name="Batterham P."/>
            <person name="Batzoglou S."/>
            <person name="Begun D."/>
            <person name="Bhutkar A."/>
            <person name="Blanco E."/>
            <person name="Bosak S.A."/>
            <person name="Bradley R.K."/>
            <person name="Brand A.D."/>
            <person name="Brent M.R."/>
            <person name="Brooks A.N."/>
            <person name="Brown R.H."/>
            <person name="Butlin R.K."/>
            <person name="Caggese C."/>
            <person name="Calvi B.R."/>
            <person name="Bernardo de Carvalho A."/>
            <person name="Caspi A."/>
            <person name="Castrezana S."/>
            <person name="Celniker S.E."/>
            <person name="Chang J.L."/>
            <person name="Chapple C."/>
            <person name="Chatterji S."/>
            <person name="Chinwalla A."/>
            <person name="Civetta A."/>
            <person name="Clifton S.W."/>
            <person name="Comeron J.M."/>
            <person name="Costello J.C."/>
            <person name="Coyne J.A."/>
            <person name="Daub J."/>
            <person name="David R.G."/>
            <person name="Delcher A.L."/>
            <person name="Delehaunty K."/>
            <person name="Do C.B."/>
            <person name="Ebling H."/>
            <person name="Edwards K."/>
            <person name="Eickbush T."/>
            <person name="Evans J.D."/>
            <person name="Filipski A."/>
            <person name="Findeiss S."/>
            <person name="Freyhult E."/>
            <person name="Fulton L."/>
            <person name="Fulton R."/>
            <person name="Garcia A.C."/>
            <person name="Gardiner A."/>
            <person name="Garfield D.A."/>
            <person name="Garvin B.E."/>
            <person name="Gibson G."/>
            <person name="Gilbert D."/>
            <person name="Gnerre S."/>
            <person name="Godfrey J."/>
            <person name="Good R."/>
            <person name="Gotea V."/>
            <person name="Gravely B."/>
            <person name="Greenberg A.J."/>
            <person name="Griffiths-Jones S."/>
            <person name="Gross S."/>
            <person name="Guigo R."/>
            <person name="Gustafson E.A."/>
            <person name="Haerty W."/>
            <person name="Hahn M.W."/>
            <person name="Halligan D.L."/>
            <person name="Halpern A.L."/>
            <person name="Halter G.M."/>
            <person name="Han M.V."/>
            <person name="Heger A."/>
            <person name="Hillier L."/>
            <person name="Hinrichs A.S."/>
            <person name="Holmes I."/>
            <person name="Hoskins R.A."/>
            <person name="Hubisz M.J."/>
            <person name="Hultmark D."/>
            <person name="Huntley M.A."/>
            <person name="Jaffe D.B."/>
            <person name="Jagadeeshan S."/>
            <person name="Jeck W.R."/>
            <person name="Johnson J."/>
            <person name="Jones C.D."/>
            <person name="Jordan W.C."/>
            <person name="Karpen G.H."/>
            <person name="Kataoka E."/>
            <person name="Keightley P.D."/>
            <person name="Kheradpour P."/>
            <person name="Kirkness E.F."/>
            <person name="Koerich L.B."/>
            <person name="Kristiansen K."/>
            <person name="Kudrna D."/>
            <person name="Kulathinal R.J."/>
            <person name="Kumar S."/>
            <person name="Kwok R."/>
            <person name="Lander E."/>
            <person name="Langley C.H."/>
            <person name="Lapoint R."/>
            <person name="Lazzaro B.P."/>
            <person name="Lee S.J."/>
            <person name="Levesque L."/>
            <person name="Li R."/>
            <person name="Lin C.F."/>
            <person name="Lin M.F."/>
            <person name="Lindblad-Toh K."/>
            <person name="Llopart A."/>
            <person name="Long M."/>
            <person name="Low L."/>
            <person name="Lozovsky E."/>
            <person name="Lu J."/>
            <person name="Luo M."/>
            <person name="Machado C.A."/>
            <person name="Makalowski W."/>
            <person name="Marzo M."/>
            <person name="Matsuda M."/>
            <person name="Matzkin L."/>
            <person name="McAllister B."/>
            <person name="McBride C.S."/>
            <person name="McKernan B."/>
            <person name="McKernan K."/>
            <person name="Mendez-Lago M."/>
            <person name="Minx P."/>
            <person name="Mollenhauer M.U."/>
            <person name="Montooth K."/>
            <person name="Mount S.M."/>
            <person name="Mu X."/>
            <person name="Myers E."/>
            <person name="Negre B."/>
            <person name="Newfeld S."/>
            <person name="Nielsen R."/>
            <person name="Noor M.A."/>
            <person name="O'Grady P."/>
            <person name="Pachter L."/>
            <person name="Papaceit M."/>
            <person name="Parisi M.J."/>
            <person name="Parisi M."/>
            <person name="Parts L."/>
            <person name="Pedersen J.S."/>
            <person name="Pesole G."/>
            <person name="Phillippy A.M."/>
            <person name="Ponting C.P."/>
            <person name="Pop M."/>
            <person name="Porcelli D."/>
            <person name="Powell J.R."/>
            <person name="Prohaska S."/>
            <person name="Pruitt K."/>
            <person name="Puig M."/>
            <person name="Quesneville H."/>
            <person name="Ram K.R."/>
            <person name="Rand D."/>
            <person name="Rasmussen M.D."/>
            <person name="Reed L.K."/>
            <person name="Reenan R."/>
            <person name="Reily A."/>
            <person name="Remington K.A."/>
            <person name="Rieger T.T."/>
            <person name="Ritchie M.G."/>
            <person name="Robin C."/>
            <person name="Rogers Y.H."/>
            <person name="Rohde C."/>
            <person name="Rozas J."/>
            <person name="Rubenfield M.J."/>
            <person name="Ruiz A."/>
            <person name="Russo S."/>
            <person name="Salzberg S.L."/>
            <person name="Sanchez-Gracia A."/>
            <person name="Saranga D.J."/>
            <person name="Sato H."/>
            <person name="Schaeffer S.W."/>
            <person name="Schatz M.C."/>
            <person name="Schlenke T."/>
            <person name="Schwartz R."/>
            <person name="Segarra C."/>
            <person name="Singh R.S."/>
            <person name="Sirot L."/>
            <person name="Sirota M."/>
            <person name="Sisneros N.B."/>
            <person name="Smith C.D."/>
            <person name="Smith T.F."/>
            <person name="Spieth J."/>
            <person name="Stage D.E."/>
            <person name="Stark A."/>
            <person name="Stephan W."/>
            <person name="Strausberg R.L."/>
            <person name="Strempel S."/>
            <person name="Sturgill D."/>
            <person name="Sutton G."/>
            <person name="Sutton G.G."/>
            <person name="Tao W."/>
            <person name="Teichmann S."/>
            <person name="Tobari Y.N."/>
            <person name="Tomimura Y."/>
            <person name="Tsolas J.M."/>
            <person name="Valente V.L."/>
            <person name="Venter E."/>
            <person name="Venter J.C."/>
            <person name="Vicario S."/>
            <person name="Vieira F.G."/>
            <person name="Vilella A.J."/>
            <person name="Villasante A."/>
            <person name="Walenz B."/>
            <person name="Wang J."/>
            <person name="Wasserman M."/>
            <person name="Watts T."/>
            <person name="Wilson D."/>
            <person name="Wilson R.K."/>
            <person name="Wing R.A."/>
            <person name="Wolfner M.F."/>
            <person name="Wong A."/>
            <person name="Wong G.K."/>
            <person name="Wu C.I."/>
            <person name="Wu G."/>
            <person name="Yamamoto D."/>
            <person name="Yang H.P."/>
            <person name="Yang S.P."/>
            <person name="Yorke J.A."/>
            <person name="Yoshida K."/>
            <person name="Zdobnov E."/>
            <person name="Zhang P."/>
            <person name="Zhang Y."/>
            <person name="Zimin A.V."/>
            <person name="Baldwin J."/>
            <person name="Abdouelleil A."/>
            <person name="Abdulkadir J."/>
            <person name="Abebe A."/>
            <person name="Abera B."/>
            <person name="Abreu J."/>
            <person name="Acer S.C."/>
            <person name="Aftuck L."/>
            <person name="Alexander A."/>
            <person name="An P."/>
            <person name="Anderson E."/>
            <person name="Anderson S."/>
            <person name="Arachi H."/>
            <person name="Azer M."/>
            <person name="Bachantsang P."/>
            <person name="Barry A."/>
            <person name="Bayul T."/>
            <person name="Berlin A."/>
            <person name="Bessette D."/>
            <person name="Bloom T."/>
            <person name="Blye J."/>
            <person name="Boguslavskiy L."/>
            <person name="Bonnet C."/>
            <person name="Boukhgalter B."/>
            <person name="Bourzgui I."/>
            <person name="Brown A."/>
            <person name="Cahill P."/>
            <person name="Channer S."/>
            <person name="Cheshatsang Y."/>
            <person name="Chuda L."/>
            <person name="Citroen M."/>
            <person name="Collymore A."/>
            <person name="Cooke P."/>
            <person name="Costello M."/>
            <person name="D'Aco K."/>
            <person name="Daza R."/>
            <person name="De Haan G."/>
            <person name="DeGray S."/>
            <person name="DeMaso C."/>
            <person name="Dhargay N."/>
            <person name="Dooley K."/>
            <person name="Dooley E."/>
            <person name="Doricent M."/>
            <person name="Dorje P."/>
            <person name="Dorjee K."/>
            <person name="Dupes A."/>
            <person name="Elong R."/>
            <person name="Falk J."/>
            <person name="Farina A."/>
            <person name="Faro S."/>
            <person name="Ferguson D."/>
            <person name="Fisher S."/>
            <person name="Foley C.D."/>
            <person name="Franke A."/>
            <person name="Friedrich D."/>
            <person name="Gadbois L."/>
            <person name="Gearin G."/>
            <person name="Gearin C.R."/>
            <person name="Giannoukos G."/>
            <person name="Goode T."/>
            <person name="Graham J."/>
            <person name="Grandbois E."/>
            <person name="Grewal S."/>
            <person name="Gyaltsen K."/>
            <person name="Hafez N."/>
            <person name="Hagos B."/>
            <person name="Hall J."/>
            <person name="Henson C."/>
            <person name="Hollinger A."/>
            <person name="Honan T."/>
            <person name="Huard M.D."/>
            <person name="Hughes L."/>
            <person name="Hurhula B."/>
            <person name="Husby M.E."/>
            <person name="Kamat A."/>
            <person name="Kanga B."/>
            <person name="Kashin S."/>
            <person name="Khazanovich D."/>
            <person name="Kisner P."/>
            <person name="Lance K."/>
            <person name="Lara M."/>
            <person name="Lee W."/>
            <person name="Lennon N."/>
            <person name="Letendre F."/>
            <person name="LeVine R."/>
            <person name="Lipovsky A."/>
            <person name="Liu X."/>
            <person name="Liu J."/>
            <person name="Liu S."/>
            <person name="Lokyitsang T."/>
            <person name="Lokyitsang Y."/>
            <person name="Lubonja R."/>
            <person name="Lui A."/>
            <person name="MacDonald P."/>
            <person name="Magnisalis V."/>
            <person name="Maru K."/>
            <person name="Matthews C."/>
            <person name="McCusker W."/>
            <person name="McDonough S."/>
            <person name="Mehta T."/>
            <person name="Meldrim J."/>
            <person name="Meneus L."/>
            <person name="Mihai O."/>
            <person name="Mihalev A."/>
            <person name="Mihova T."/>
            <person name="Mittelman R."/>
            <person name="Mlenga V."/>
            <person name="Montmayeur A."/>
            <person name="Mulrain L."/>
            <person name="Navidi A."/>
            <person name="Naylor J."/>
            <person name="Negash T."/>
            <person name="Nguyen T."/>
            <person name="Nguyen N."/>
            <person name="Nicol R."/>
            <person name="Norbu C."/>
            <person name="Norbu N."/>
            <person name="Novod N."/>
            <person name="O'Neill B."/>
            <person name="Osman S."/>
            <person name="Markiewicz E."/>
            <person name="Oyono O.L."/>
            <person name="Patti C."/>
            <person name="Phunkhang P."/>
            <person name="Pierre F."/>
            <person name="Priest M."/>
            <person name="Raghuraman S."/>
            <person name="Rege F."/>
            <person name="Reyes R."/>
            <person name="Rise C."/>
            <person name="Rogov P."/>
            <person name="Ross K."/>
            <person name="Ryan E."/>
            <person name="Settipalli S."/>
            <person name="Shea T."/>
            <person name="Sherpa N."/>
            <person name="Shi L."/>
            <person name="Shih D."/>
            <person name="Sparrow T."/>
            <person name="Spaulding J."/>
            <person name="Stalker J."/>
            <person name="Stange-Thomann N."/>
            <person name="Stavropoulos S."/>
            <person name="Stone C."/>
            <person name="Strader C."/>
            <person name="Tesfaye S."/>
            <person name="Thomson T."/>
            <person name="Thoulutsang Y."/>
            <person name="Thoulutsang D."/>
            <person name="Topham K."/>
            <person name="Topping I."/>
            <person name="Tsamla T."/>
            <person name="Vassiliev H."/>
            <person name="Vo A."/>
            <person name="Wangchuk T."/>
            <person name="Wangdi T."/>
            <person name="Weiand M."/>
            <person name="Wilkinson J."/>
            <person name="Wilson A."/>
            <person name="Yadav S."/>
            <person name="Young G."/>
            <person name="Yu Q."/>
            <person name="Zembek L."/>
            <person name="Zhong D."/>
            <person name="Zimmer A."/>
            <person name="Zwirko Z."/>
            <person name="Jaffe D.B."/>
            <person name="Alvarez P."/>
            <person name="Brockman W."/>
            <person name="Butler J."/>
            <person name="Chin C."/>
            <person name="Gnerre S."/>
            <person name="Grabherr M."/>
            <person name="Kleber M."/>
            <person name="Mauceli E."/>
            <person name="MacCallum I."/>
        </authorList>
    </citation>
    <scope>NUCLEOTIDE SEQUENCE [LARGE SCALE GENOMIC DNA]</scope>
    <source>
        <strain evidence="5">white501</strain>
    </source>
</reference>
<evidence type="ECO:0000256" key="2">
    <source>
        <dbReference type="SAM" id="MobiDB-lite"/>
    </source>
</evidence>
<dbReference type="HOGENOM" id="CLU_006932_0_0_1"/>
<dbReference type="InterPro" id="IPR004177">
    <property type="entry name" value="DDHD_dom"/>
</dbReference>
<proteinExistence type="inferred from homology"/>
<gene>
    <name evidence="4" type="primary">Dsim\GD22438</name>
    <name evidence="4" type="ORF">Dsim_GD22438</name>
</gene>
<feature type="compositionally biased region" description="Polar residues" evidence="2">
    <location>
        <begin position="409"/>
        <end position="428"/>
    </location>
</feature>
<keyword evidence="5" id="KW-1185">Reference proteome</keyword>
<protein>
    <submittedName>
        <fullName evidence="4">GD22438</fullName>
    </submittedName>
</protein>
<organism evidence="4 5">
    <name type="scientific">Drosophila simulans</name>
    <name type="common">Fruit fly</name>
    <dbReference type="NCBI Taxonomy" id="7240"/>
    <lineage>
        <taxon>Eukaryota</taxon>
        <taxon>Metazoa</taxon>
        <taxon>Ecdysozoa</taxon>
        <taxon>Arthropoda</taxon>
        <taxon>Hexapoda</taxon>
        <taxon>Insecta</taxon>
        <taxon>Pterygota</taxon>
        <taxon>Neoptera</taxon>
        <taxon>Endopterygota</taxon>
        <taxon>Diptera</taxon>
        <taxon>Brachycera</taxon>
        <taxon>Muscomorpha</taxon>
        <taxon>Ephydroidea</taxon>
        <taxon>Drosophilidae</taxon>
        <taxon>Drosophila</taxon>
        <taxon>Sophophora</taxon>
    </lineage>
</organism>
<dbReference type="GO" id="GO:0030134">
    <property type="term" value="C:COPII-coated ER to Golgi transport vesicle"/>
    <property type="evidence" value="ECO:0007669"/>
    <property type="project" value="TreeGrafter"/>
</dbReference>
<feature type="domain" description="DDHD" evidence="3">
    <location>
        <begin position="262"/>
        <end position="490"/>
    </location>
</feature>
<comment type="similarity">
    <text evidence="1">Belongs to the PA-PLA1 family.</text>
</comment>
<feature type="region of interest" description="Disordered" evidence="2">
    <location>
        <begin position="503"/>
        <end position="522"/>
    </location>
</feature>
<evidence type="ECO:0000313" key="4">
    <source>
        <dbReference type="EMBL" id="EDX04177.1"/>
    </source>
</evidence>